<evidence type="ECO:0000313" key="5">
    <source>
        <dbReference type="EMBL" id="GAK50143.1"/>
    </source>
</evidence>
<dbReference type="PANTHER" id="PTHR46796:SF13">
    <property type="entry name" value="HTH-TYPE TRANSCRIPTIONAL ACTIVATOR RHAS"/>
    <property type="match status" value="1"/>
</dbReference>
<dbReference type="SUPFAM" id="SSF46689">
    <property type="entry name" value="Homeodomain-like"/>
    <property type="match status" value="1"/>
</dbReference>
<dbReference type="InterPro" id="IPR009057">
    <property type="entry name" value="Homeodomain-like_sf"/>
</dbReference>
<dbReference type="EMBL" id="DF820456">
    <property type="protein sequence ID" value="GAK50143.1"/>
    <property type="molecule type" value="Genomic_DNA"/>
</dbReference>
<dbReference type="PANTHER" id="PTHR46796">
    <property type="entry name" value="HTH-TYPE TRANSCRIPTIONAL ACTIVATOR RHAS-RELATED"/>
    <property type="match status" value="1"/>
</dbReference>
<keyword evidence="3" id="KW-0804">Transcription</keyword>
<dbReference type="SMART" id="SM00342">
    <property type="entry name" value="HTH_ARAC"/>
    <property type="match status" value="1"/>
</dbReference>
<evidence type="ECO:0000256" key="1">
    <source>
        <dbReference type="ARBA" id="ARBA00023015"/>
    </source>
</evidence>
<gene>
    <name evidence="5" type="ORF">U14_01370</name>
</gene>
<organism evidence="5">
    <name type="scientific">Candidatus Moduliflexus flocculans</name>
    <dbReference type="NCBI Taxonomy" id="1499966"/>
    <lineage>
        <taxon>Bacteria</taxon>
        <taxon>Candidatus Moduliflexota</taxon>
        <taxon>Candidatus Moduliflexia</taxon>
        <taxon>Candidatus Moduliflexales</taxon>
        <taxon>Candidatus Moduliflexaceae</taxon>
    </lineage>
</organism>
<dbReference type="InterPro" id="IPR018060">
    <property type="entry name" value="HTH_AraC"/>
</dbReference>
<reference evidence="5" key="1">
    <citation type="journal article" date="2015" name="PeerJ">
        <title>First genomic representation of candidate bacterial phylum KSB3 points to enhanced environmental sensing as a trigger of wastewater bulking.</title>
        <authorList>
            <person name="Sekiguchi Y."/>
            <person name="Ohashi A."/>
            <person name="Parks D.H."/>
            <person name="Yamauchi T."/>
            <person name="Tyson G.W."/>
            <person name="Hugenholtz P."/>
        </authorList>
    </citation>
    <scope>NUCLEOTIDE SEQUENCE [LARGE SCALE GENOMIC DNA]</scope>
</reference>
<sequence length="272" mass="31515">MIRLPIAIYPVQHSLLKTVIKYFWTIRSDEPFSIHHKLLPVGNCDILFNFSDPITYISKNTEQQFRRSHVIGIRHQSCFIRQTGRLDVLGIACFPAGLYPFLRIPLEELTDRIIEADIVFKTVMASLEDQLAIAHHTTARLAILERELLRRIEPQLLPPQVISHAARQIRIANEPLNLLQFCDVSGIHLRTLERMFARYIGIRPKLFHRFARFQQAIGYLIRQPALTLTNIAHECEYYDQAHFIKDFTAFAGCSPSQFLSERRSVKEIAILL</sequence>
<evidence type="ECO:0000256" key="3">
    <source>
        <dbReference type="ARBA" id="ARBA00023163"/>
    </source>
</evidence>
<keyword evidence="2" id="KW-0238">DNA-binding</keyword>
<dbReference type="GO" id="GO:0003700">
    <property type="term" value="F:DNA-binding transcription factor activity"/>
    <property type="evidence" value="ECO:0007669"/>
    <property type="project" value="InterPro"/>
</dbReference>
<dbReference type="InterPro" id="IPR050204">
    <property type="entry name" value="AraC_XylS_family_regulators"/>
</dbReference>
<dbReference type="STRING" id="1499966.U14_01370"/>
<dbReference type="Pfam" id="PF12833">
    <property type="entry name" value="HTH_18"/>
    <property type="match status" value="1"/>
</dbReference>
<evidence type="ECO:0000256" key="2">
    <source>
        <dbReference type="ARBA" id="ARBA00023125"/>
    </source>
</evidence>
<evidence type="ECO:0000259" key="4">
    <source>
        <dbReference type="PROSITE" id="PS01124"/>
    </source>
</evidence>
<dbReference type="PROSITE" id="PS01124">
    <property type="entry name" value="HTH_ARAC_FAMILY_2"/>
    <property type="match status" value="1"/>
</dbReference>
<accession>A0A0S6VW56</accession>
<keyword evidence="1" id="KW-0805">Transcription regulation</keyword>
<evidence type="ECO:0000313" key="6">
    <source>
        <dbReference type="Proteomes" id="UP000030700"/>
    </source>
</evidence>
<proteinExistence type="predicted"/>
<dbReference type="Pfam" id="PF20240">
    <property type="entry name" value="DUF6597"/>
    <property type="match status" value="1"/>
</dbReference>
<dbReference type="InterPro" id="IPR046532">
    <property type="entry name" value="DUF6597"/>
</dbReference>
<dbReference type="GO" id="GO:0043565">
    <property type="term" value="F:sequence-specific DNA binding"/>
    <property type="evidence" value="ECO:0007669"/>
    <property type="project" value="InterPro"/>
</dbReference>
<feature type="domain" description="HTH araC/xylS-type" evidence="4">
    <location>
        <begin position="159"/>
        <end position="261"/>
    </location>
</feature>
<keyword evidence="6" id="KW-1185">Reference proteome</keyword>
<protein>
    <submittedName>
        <fullName evidence="5">Transcriptional regulator, AraC family</fullName>
    </submittedName>
</protein>
<dbReference type="Proteomes" id="UP000030700">
    <property type="component" value="Unassembled WGS sequence"/>
</dbReference>
<dbReference type="Gene3D" id="1.10.10.60">
    <property type="entry name" value="Homeodomain-like"/>
    <property type="match status" value="1"/>
</dbReference>
<dbReference type="HOGENOM" id="CLU_066193_1_0_0"/>
<dbReference type="AlphaFoldDB" id="A0A0S6VW56"/>
<name>A0A0S6VW56_9BACT</name>